<dbReference type="AlphaFoldDB" id="A0AAV7R595"/>
<dbReference type="EMBL" id="JANPWB010000010">
    <property type="protein sequence ID" value="KAJ1146389.1"/>
    <property type="molecule type" value="Genomic_DNA"/>
</dbReference>
<protein>
    <submittedName>
        <fullName evidence="2">Uncharacterized protein</fullName>
    </submittedName>
</protein>
<keyword evidence="3" id="KW-1185">Reference proteome</keyword>
<accession>A0AAV7R595</accession>
<feature type="region of interest" description="Disordered" evidence="1">
    <location>
        <begin position="1"/>
        <end position="25"/>
    </location>
</feature>
<sequence>MKRHRRLVSSKPEMRGIRAQSRQPAGSVARKYAANLRGSPEDAQRYLRIAYIGEEYSPRLFLHCFLPPFALLSDRQEGG</sequence>
<dbReference type="Proteomes" id="UP001066276">
    <property type="component" value="Chromosome 6"/>
</dbReference>
<reference evidence="2" key="1">
    <citation type="journal article" date="2022" name="bioRxiv">
        <title>Sequencing and chromosome-scale assembly of the giantPleurodeles waltlgenome.</title>
        <authorList>
            <person name="Brown T."/>
            <person name="Elewa A."/>
            <person name="Iarovenko S."/>
            <person name="Subramanian E."/>
            <person name="Araus A.J."/>
            <person name="Petzold A."/>
            <person name="Susuki M."/>
            <person name="Suzuki K.-i.T."/>
            <person name="Hayashi T."/>
            <person name="Toyoda A."/>
            <person name="Oliveira C."/>
            <person name="Osipova E."/>
            <person name="Leigh N.D."/>
            <person name="Simon A."/>
            <person name="Yun M.H."/>
        </authorList>
    </citation>
    <scope>NUCLEOTIDE SEQUENCE</scope>
    <source>
        <strain evidence="2">20211129_DDA</strain>
        <tissue evidence="2">Liver</tissue>
    </source>
</reference>
<evidence type="ECO:0000313" key="3">
    <source>
        <dbReference type="Proteomes" id="UP001066276"/>
    </source>
</evidence>
<name>A0AAV7R595_PLEWA</name>
<evidence type="ECO:0000256" key="1">
    <source>
        <dbReference type="SAM" id="MobiDB-lite"/>
    </source>
</evidence>
<gene>
    <name evidence="2" type="ORF">NDU88_012666</name>
</gene>
<comment type="caution">
    <text evidence="2">The sequence shown here is derived from an EMBL/GenBank/DDBJ whole genome shotgun (WGS) entry which is preliminary data.</text>
</comment>
<organism evidence="2 3">
    <name type="scientific">Pleurodeles waltl</name>
    <name type="common">Iberian ribbed newt</name>
    <dbReference type="NCBI Taxonomy" id="8319"/>
    <lineage>
        <taxon>Eukaryota</taxon>
        <taxon>Metazoa</taxon>
        <taxon>Chordata</taxon>
        <taxon>Craniata</taxon>
        <taxon>Vertebrata</taxon>
        <taxon>Euteleostomi</taxon>
        <taxon>Amphibia</taxon>
        <taxon>Batrachia</taxon>
        <taxon>Caudata</taxon>
        <taxon>Salamandroidea</taxon>
        <taxon>Salamandridae</taxon>
        <taxon>Pleurodelinae</taxon>
        <taxon>Pleurodeles</taxon>
    </lineage>
</organism>
<proteinExistence type="predicted"/>
<evidence type="ECO:0000313" key="2">
    <source>
        <dbReference type="EMBL" id="KAJ1146389.1"/>
    </source>
</evidence>